<dbReference type="Pfam" id="PF07940">
    <property type="entry name" value="Hepar_II_III_C"/>
    <property type="match status" value="1"/>
</dbReference>
<feature type="domain" description="Heparin-sulfate lyase N-terminal" evidence="6">
    <location>
        <begin position="56"/>
        <end position="290"/>
    </location>
</feature>
<dbReference type="InterPro" id="IPR031680">
    <property type="entry name" value="Hepar_II_III_N"/>
</dbReference>
<organism evidence="7 8">
    <name type="scientific">Sphaerotilus mobilis</name>
    <dbReference type="NCBI Taxonomy" id="47994"/>
    <lineage>
        <taxon>Bacteria</taxon>
        <taxon>Pseudomonadati</taxon>
        <taxon>Pseudomonadota</taxon>
        <taxon>Betaproteobacteria</taxon>
        <taxon>Burkholderiales</taxon>
        <taxon>Sphaerotilaceae</taxon>
        <taxon>Sphaerotilus</taxon>
    </lineage>
</organism>
<dbReference type="GO" id="GO:0042597">
    <property type="term" value="C:periplasmic space"/>
    <property type="evidence" value="ECO:0007669"/>
    <property type="project" value="UniProtKB-SubCell"/>
</dbReference>
<evidence type="ECO:0000313" key="8">
    <source>
        <dbReference type="Proteomes" id="UP000293433"/>
    </source>
</evidence>
<feature type="domain" description="Heparinase II/III-like C-terminal" evidence="5">
    <location>
        <begin position="318"/>
        <end position="567"/>
    </location>
</feature>
<evidence type="ECO:0000313" key="7">
    <source>
        <dbReference type="EMBL" id="RZS56826.1"/>
    </source>
</evidence>
<dbReference type="AlphaFoldDB" id="A0A4Q7LPX6"/>
<keyword evidence="4" id="KW-0456">Lyase</keyword>
<protein>
    <submittedName>
        <fullName evidence="7">Heparinase II/III-like protein</fullName>
    </submittedName>
</protein>
<dbReference type="RefSeq" id="WP_130481251.1">
    <property type="nucleotide sequence ID" value="NZ_SGWV01000008.1"/>
</dbReference>
<dbReference type="PANTHER" id="PTHR39210:SF1">
    <property type="entry name" value="HEPARIN-SULFATE LYASE"/>
    <property type="match status" value="1"/>
</dbReference>
<dbReference type="GO" id="GO:0016829">
    <property type="term" value="F:lyase activity"/>
    <property type="evidence" value="ECO:0007669"/>
    <property type="project" value="UniProtKB-KW"/>
</dbReference>
<dbReference type="SUPFAM" id="SSF48230">
    <property type="entry name" value="Chondroitin AC/alginate lyase"/>
    <property type="match status" value="1"/>
</dbReference>
<accession>A0A4Q7LPX6</accession>
<dbReference type="OrthoDB" id="9763014at2"/>
<keyword evidence="8" id="KW-1185">Reference proteome</keyword>
<evidence type="ECO:0000256" key="1">
    <source>
        <dbReference type="ARBA" id="ARBA00004418"/>
    </source>
</evidence>
<evidence type="ECO:0000256" key="2">
    <source>
        <dbReference type="ARBA" id="ARBA00022729"/>
    </source>
</evidence>
<dbReference type="Gene3D" id="1.50.10.100">
    <property type="entry name" value="Chondroitin AC/alginate lyase"/>
    <property type="match status" value="1"/>
</dbReference>
<dbReference type="Pfam" id="PF16889">
    <property type="entry name" value="Hepar_II_III_N"/>
    <property type="match status" value="1"/>
</dbReference>
<dbReference type="PANTHER" id="PTHR39210">
    <property type="entry name" value="HEPARIN-SULFATE LYASE"/>
    <property type="match status" value="1"/>
</dbReference>
<gene>
    <name evidence="7" type="ORF">EV685_1381</name>
</gene>
<dbReference type="InterPro" id="IPR008929">
    <property type="entry name" value="Chondroitin_lyas"/>
</dbReference>
<sequence>MLTPLAAEVCADSAPALARPVVDALLSLARPELSPDRQARADDLLAGLHRAVGVRYRLAWPIDWRHNPSPDHEWLIEHHKMPVLIDLALCWTATREPRWLQAWCELLDSWLTTMGTGELRSSDAQVEAKRIEHWLLSLAVLQQAGADGLPARLIHRLHGRLRDEAAYVLAHLRPSRNHRTFQLLSVWLVAVALPADPSSQDWRERSQALLCANLLDDFGADGVHIELSSHYHQITLEAAMAFALTADAVGVPLPTALEQRLRAALRHSAWLQLPDGDMPLMNDADAGDHRRLLAAGARRHGDAALAWLASAGQQGKAPPERSAWFAQAGYLFSRSDWAIGHAASPTSQHLFADFGELGAGSHAHYDLFNVCLSIGGRQVLVDPGRYTYHAEPDAEGIDWRHAFKRTAAHNTVEIDGRNQTRYLSKARQPAAGLERLDRSRHIGKHGPAVVATDRRVMTGRRSDWACATALSHEYTPRHTRLVLHAQRRLLLLIDHVAADDGQAHQAVLNLHLAADWLDRTAVSRCPTERPVWTAAAQGWRLHLACDSAQPLEHQPGWVSRSYGIKEAAPVLRLATPFVDRAWFVSVLAADTADEAVDAVDAWRVGDQVHVRVTGHDRLGAWVDQTVLACGAQPLAFDTLAPDCGSGHARLLHRRRRGEAGVLDHLVIGDAAADLSLRLAADRPLHRHAGGHLET</sequence>
<dbReference type="Gene3D" id="2.70.98.70">
    <property type="match status" value="1"/>
</dbReference>
<dbReference type="EMBL" id="SGWV01000008">
    <property type="protein sequence ID" value="RZS56826.1"/>
    <property type="molecule type" value="Genomic_DNA"/>
</dbReference>
<comment type="caution">
    <text evidence="7">The sequence shown here is derived from an EMBL/GenBank/DDBJ whole genome shotgun (WGS) entry which is preliminary data.</text>
</comment>
<proteinExistence type="predicted"/>
<keyword evidence="2" id="KW-0732">Signal</keyword>
<comment type="subcellular location">
    <subcellularLocation>
        <location evidence="1">Periplasm</location>
    </subcellularLocation>
</comment>
<name>A0A4Q7LPX6_9BURK</name>
<keyword evidence="3" id="KW-0574">Periplasm</keyword>
<evidence type="ECO:0000256" key="3">
    <source>
        <dbReference type="ARBA" id="ARBA00022764"/>
    </source>
</evidence>
<dbReference type="InterPro" id="IPR012480">
    <property type="entry name" value="Hepar_II_III_C"/>
</dbReference>
<reference evidence="7 8" key="1">
    <citation type="submission" date="2019-02" db="EMBL/GenBank/DDBJ databases">
        <title>Genomic Encyclopedia of Type Strains, Phase IV (KMG-IV): sequencing the most valuable type-strain genomes for metagenomic binning, comparative biology and taxonomic classification.</title>
        <authorList>
            <person name="Goeker M."/>
        </authorList>
    </citation>
    <scope>NUCLEOTIDE SEQUENCE [LARGE SCALE GENOMIC DNA]</scope>
    <source>
        <strain evidence="7 8">DSM 10617</strain>
    </source>
</reference>
<evidence type="ECO:0000256" key="4">
    <source>
        <dbReference type="ARBA" id="ARBA00023239"/>
    </source>
</evidence>
<dbReference type="Proteomes" id="UP000293433">
    <property type="component" value="Unassembled WGS sequence"/>
</dbReference>
<evidence type="ECO:0000259" key="6">
    <source>
        <dbReference type="Pfam" id="PF16889"/>
    </source>
</evidence>
<evidence type="ECO:0000259" key="5">
    <source>
        <dbReference type="Pfam" id="PF07940"/>
    </source>
</evidence>